<sequence length="106" mass="11883">MTKQMKTFKMDMGGFTLPTLTGFVSAETKEDALQQYIDHILSGANPIAIYEVNEDKVITSIHKSRIGSGEYEPLQTTGSGIFERKVGDTAYLSQKIEPNNRHSWSR</sequence>
<gene>
    <name evidence="1" type="ORF">NYF23_12875</name>
</gene>
<organism evidence="1 2">
    <name type="scientific">SAR92 clade bacterium H455</name>
    <dbReference type="NCBI Taxonomy" id="2974818"/>
    <lineage>
        <taxon>Bacteria</taxon>
        <taxon>Pseudomonadati</taxon>
        <taxon>Pseudomonadota</taxon>
        <taxon>Gammaproteobacteria</taxon>
        <taxon>Cellvibrionales</taxon>
        <taxon>Porticoccaceae</taxon>
        <taxon>SAR92 clade</taxon>
    </lineage>
</organism>
<reference evidence="1" key="1">
    <citation type="submission" date="2022-08" db="EMBL/GenBank/DDBJ databases">
        <title>Catabolic pathway analysis in culturable SAR92 clade bacteria reveals their overlooked roles in DMSP degradation in coastal seas.</title>
        <authorList>
            <person name="He X."/>
            <person name="Zhang X."/>
            <person name="Zhang Y."/>
        </authorList>
    </citation>
    <scope>NUCLEOTIDE SEQUENCE</scope>
    <source>
        <strain evidence="1">H455</strain>
    </source>
</reference>
<evidence type="ECO:0000313" key="1">
    <source>
        <dbReference type="EMBL" id="UVW34891.1"/>
    </source>
</evidence>
<dbReference type="EMBL" id="CP103416">
    <property type="protein sequence ID" value="UVW34891.1"/>
    <property type="molecule type" value="Genomic_DNA"/>
</dbReference>
<protein>
    <submittedName>
        <fullName evidence="1">Uncharacterized protein</fullName>
    </submittedName>
</protein>
<evidence type="ECO:0000313" key="2">
    <source>
        <dbReference type="Proteomes" id="UP001059934"/>
    </source>
</evidence>
<accession>A0ABY5TQI8</accession>
<keyword evidence="2" id="KW-1185">Reference proteome</keyword>
<proteinExistence type="predicted"/>
<dbReference type="Proteomes" id="UP001059934">
    <property type="component" value="Chromosome"/>
</dbReference>
<name>A0ABY5TQI8_9GAMM</name>